<reference evidence="3 4" key="2">
    <citation type="submission" date="2018-11" db="EMBL/GenBank/DDBJ databases">
        <authorList>
            <consortium name="Pathogen Informatics"/>
        </authorList>
    </citation>
    <scope>NUCLEOTIDE SEQUENCE [LARGE SCALE GENOMIC DNA]</scope>
    <source>
        <strain evidence="3 4">MHpl1</strain>
    </source>
</reference>
<dbReference type="OMA" id="KRRIPCT"/>
<gene>
    <name evidence="3" type="ORF">HPLM_LOCUS3949</name>
</gene>
<dbReference type="GO" id="GO:0045747">
    <property type="term" value="P:positive regulation of Notch signaling pathway"/>
    <property type="evidence" value="ECO:0007669"/>
    <property type="project" value="TreeGrafter"/>
</dbReference>
<feature type="compositionally biased region" description="Basic and acidic residues" evidence="1">
    <location>
        <begin position="55"/>
        <end position="66"/>
    </location>
</feature>
<dbReference type="InterPro" id="IPR053124">
    <property type="entry name" value="Notch_signaling_modulators"/>
</dbReference>
<keyword evidence="2" id="KW-0732">Signal</keyword>
<feature type="compositionally biased region" description="Acidic residues" evidence="1">
    <location>
        <begin position="180"/>
        <end position="195"/>
    </location>
</feature>
<dbReference type="OrthoDB" id="5816579at2759"/>
<dbReference type="PANTHER" id="PTHR35015:SF2">
    <property type="entry name" value="DELTA AND OSM-11 HOMOLOG PROTEIN 1"/>
    <property type="match status" value="1"/>
</dbReference>
<keyword evidence="4" id="KW-1185">Reference proteome</keyword>
<feature type="region of interest" description="Disordered" evidence="1">
    <location>
        <begin position="40"/>
        <end position="106"/>
    </location>
</feature>
<proteinExistence type="predicted"/>
<dbReference type="PANTHER" id="PTHR35015">
    <property type="entry name" value="PROTEIN CBR-OSM-7-RELATED"/>
    <property type="match status" value="1"/>
</dbReference>
<feature type="region of interest" description="Disordered" evidence="1">
    <location>
        <begin position="174"/>
        <end position="197"/>
    </location>
</feature>
<feature type="compositionally biased region" description="Acidic residues" evidence="1">
    <location>
        <begin position="72"/>
        <end position="84"/>
    </location>
</feature>
<evidence type="ECO:0000313" key="3">
    <source>
        <dbReference type="EMBL" id="VDO22056.1"/>
    </source>
</evidence>
<feature type="signal peptide" evidence="2">
    <location>
        <begin position="1"/>
        <end position="16"/>
    </location>
</feature>
<feature type="region of interest" description="Disordered" evidence="1">
    <location>
        <begin position="280"/>
        <end position="340"/>
    </location>
</feature>
<evidence type="ECO:0000313" key="4">
    <source>
        <dbReference type="Proteomes" id="UP000268014"/>
    </source>
</evidence>
<organism evidence="5">
    <name type="scientific">Haemonchus placei</name>
    <name type="common">Barber's pole worm</name>
    <dbReference type="NCBI Taxonomy" id="6290"/>
    <lineage>
        <taxon>Eukaryota</taxon>
        <taxon>Metazoa</taxon>
        <taxon>Ecdysozoa</taxon>
        <taxon>Nematoda</taxon>
        <taxon>Chromadorea</taxon>
        <taxon>Rhabditida</taxon>
        <taxon>Rhabditina</taxon>
        <taxon>Rhabditomorpha</taxon>
        <taxon>Strongyloidea</taxon>
        <taxon>Trichostrongylidae</taxon>
        <taxon>Haemonchus</taxon>
    </lineage>
</organism>
<accession>A0A158QK52</accession>
<sequence>MLSTFCLIALAAFCIGLNAPLSDRQRKEIADFTAMLEKRRRKDSVESPNGAITKSHIDADLREKEFGGGNDNIEEGFLPEDTEETLSKPKNNGAERETEEDTEDFSVHRGSVEAYCNEYEEHFAFYCIGESNDNNNDEKAKVISKFCPTYKKACPNKSITKTASIDEAFTRKVSIKAPEEESDESDEITSSEEEDLERRDAMLEEIKRRIPCTPFCDEKVYPHCTQECKCDYSYPSVQNFCNPPPLPFFLNVCRLWYYMCPKYERYHYASQYIYSKAEKGKHVPGPRTTNPNPFNIPSPPGHPHIGPEGPESEGEEARAEGTRNRAINSQTAEPMTSAKDRWTAASFDPTNRSGDDTFQAISALSDRYGIHHRARSRSPFTKPGLWEPNPDNPHNRDHANKWFYKPYSTTADWLNGEVASGGHWAVPAAGVGGTNFYEGVFFPSLGTFLNINDDYDYE</sequence>
<feature type="chain" id="PRO_5043135427" evidence="2">
    <location>
        <begin position="17"/>
        <end position="458"/>
    </location>
</feature>
<evidence type="ECO:0000313" key="5">
    <source>
        <dbReference type="WBParaSite" id="HPLM_0000395701-mRNA-1"/>
    </source>
</evidence>
<protein>
    <submittedName>
        <fullName evidence="5">ShKT domain-containing protein</fullName>
    </submittedName>
</protein>
<dbReference type="AlphaFoldDB" id="A0A158QK52"/>
<dbReference type="Proteomes" id="UP000268014">
    <property type="component" value="Unassembled WGS sequence"/>
</dbReference>
<evidence type="ECO:0000256" key="2">
    <source>
        <dbReference type="SAM" id="SignalP"/>
    </source>
</evidence>
<name>A0A158QK52_HAEPC</name>
<dbReference type="EMBL" id="UZAF01016160">
    <property type="protein sequence ID" value="VDO22056.1"/>
    <property type="molecule type" value="Genomic_DNA"/>
</dbReference>
<dbReference type="WBParaSite" id="HPLM_0000395701-mRNA-1">
    <property type="protein sequence ID" value="HPLM_0000395701-mRNA-1"/>
    <property type="gene ID" value="HPLM_0000395701"/>
</dbReference>
<feature type="compositionally biased region" description="Polar residues" evidence="1">
    <location>
        <begin position="325"/>
        <end position="334"/>
    </location>
</feature>
<evidence type="ECO:0000256" key="1">
    <source>
        <dbReference type="SAM" id="MobiDB-lite"/>
    </source>
</evidence>
<dbReference type="GO" id="GO:0005615">
    <property type="term" value="C:extracellular space"/>
    <property type="evidence" value="ECO:0007669"/>
    <property type="project" value="TreeGrafter"/>
</dbReference>
<dbReference type="GO" id="GO:0005112">
    <property type="term" value="F:Notch binding"/>
    <property type="evidence" value="ECO:0007669"/>
    <property type="project" value="TreeGrafter"/>
</dbReference>
<reference evidence="5" key="1">
    <citation type="submission" date="2016-04" db="UniProtKB">
        <authorList>
            <consortium name="WormBaseParasite"/>
        </authorList>
    </citation>
    <scope>IDENTIFICATION</scope>
</reference>